<dbReference type="AlphaFoldDB" id="A0A3N6NBJ8"/>
<dbReference type="Proteomes" id="UP000269154">
    <property type="component" value="Unassembled WGS sequence"/>
</dbReference>
<dbReference type="EMBL" id="RCBY01000166">
    <property type="protein sequence ID" value="RQH31363.1"/>
    <property type="molecule type" value="Genomic_DNA"/>
</dbReference>
<protein>
    <recommendedName>
        <fullName evidence="3">Peptidase A2 domain-containing protein</fullName>
    </recommendedName>
</protein>
<organism evidence="1 2">
    <name type="scientific">Okeania hirsuta</name>
    <dbReference type="NCBI Taxonomy" id="1458930"/>
    <lineage>
        <taxon>Bacteria</taxon>
        <taxon>Bacillati</taxon>
        <taxon>Cyanobacteriota</taxon>
        <taxon>Cyanophyceae</taxon>
        <taxon>Oscillatoriophycideae</taxon>
        <taxon>Oscillatoriales</taxon>
        <taxon>Microcoleaceae</taxon>
        <taxon>Okeania</taxon>
    </lineage>
</organism>
<evidence type="ECO:0008006" key="3">
    <source>
        <dbReference type="Google" id="ProtNLM"/>
    </source>
</evidence>
<comment type="caution">
    <text evidence="1">The sequence shown here is derived from an EMBL/GenBank/DDBJ whole genome shotgun (WGS) entry which is preliminary data.</text>
</comment>
<evidence type="ECO:0000313" key="2">
    <source>
        <dbReference type="Proteomes" id="UP000269154"/>
    </source>
</evidence>
<dbReference type="RefSeq" id="WP_124146931.1">
    <property type="nucleotide sequence ID" value="NZ_CAWOKI010000207.1"/>
</dbReference>
<sequence length="130" mass="14701">MAIIRFNYKLINATFQPIITLGVLLKNAWIRVDFYVDSGANYSVVSSKVAEEFEFNYLAGDRVNLQVGDGGLIPVYLHDLEIQLGRERFTCPIGFFHHLGVSFNVLGKQGIFDKFKICFLESQGIISFES</sequence>
<proteinExistence type="predicted"/>
<gene>
    <name evidence="1" type="ORF">D5R40_23165</name>
</gene>
<name>A0A3N6NBJ8_9CYAN</name>
<reference evidence="1 2" key="1">
    <citation type="journal article" date="2018" name="ACS Chem. Biol.">
        <title>Ketoreductase domain dysfunction expands chemodiversity: malyngamide biosynthesis in the cyanobacterium Okeania hirsuta.</title>
        <authorList>
            <person name="Moss N.A."/>
            <person name="Leao T."/>
            <person name="Rankin M."/>
            <person name="McCullough T.M."/>
            <person name="Qu P."/>
            <person name="Korobeynikov A."/>
            <person name="Smith J.L."/>
            <person name="Gerwick L."/>
            <person name="Gerwick W.H."/>
        </authorList>
    </citation>
    <scope>NUCLEOTIDE SEQUENCE [LARGE SCALE GENOMIC DNA]</scope>
    <source>
        <strain evidence="1 2">PAB10Feb10-1</strain>
    </source>
</reference>
<dbReference type="OrthoDB" id="582489at2"/>
<evidence type="ECO:0000313" key="1">
    <source>
        <dbReference type="EMBL" id="RQH31363.1"/>
    </source>
</evidence>
<accession>A0A3N6NBJ8</accession>
<dbReference type="InterPro" id="IPR021109">
    <property type="entry name" value="Peptidase_aspartic_dom_sf"/>
</dbReference>
<dbReference type="Gene3D" id="2.40.70.10">
    <property type="entry name" value="Acid Proteases"/>
    <property type="match status" value="1"/>
</dbReference>
<dbReference type="SUPFAM" id="SSF50630">
    <property type="entry name" value="Acid proteases"/>
    <property type="match status" value="1"/>
</dbReference>
<keyword evidence="2" id="KW-1185">Reference proteome</keyword>